<organism evidence="1">
    <name type="scientific">hydrothermal vent metagenome</name>
    <dbReference type="NCBI Taxonomy" id="652676"/>
    <lineage>
        <taxon>unclassified sequences</taxon>
        <taxon>metagenomes</taxon>
        <taxon>ecological metagenomes</taxon>
    </lineage>
</organism>
<dbReference type="EMBL" id="UOFJ01000310">
    <property type="protein sequence ID" value="VAW68145.1"/>
    <property type="molecule type" value="Genomic_DNA"/>
</dbReference>
<dbReference type="Gene3D" id="1.25.40.10">
    <property type="entry name" value="Tetratricopeptide repeat domain"/>
    <property type="match status" value="1"/>
</dbReference>
<proteinExistence type="predicted"/>
<dbReference type="SUPFAM" id="SSF48452">
    <property type="entry name" value="TPR-like"/>
    <property type="match status" value="1"/>
</dbReference>
<dbReference type="AlphaFoldDB" id="A0A3B0XIH9"/>
<reference evidence="1" key="1">
    <citation type="submission" date="2018-06" db="EMBL/GenBank/DDBJ databases">
        <authorList>
            <person name="Zhirakovskaya E."/>
        </authorList>
    </citation>
    <scope>NUCLEOTIDE SEQUENCE</scope>
</reference>
<sequence>SKAEECYAAKDYDCAIDSAKAVIKMKAGHTQAQQLLKQSQSDLLKHRTEKLHTAAIYCLNKNSDIGCANRKLQQLIEIGADSKLLTQIENSIAEKELEIFINETMLTANTCMVDKNYNCVVDSTAEILKRNANYVPAIKLSKRAKDFISQHSLTTARNNKEFNERLKRSRSCFQKEDYACAIKYAKLALTNKPSNSRAETLYEKSSYAMKRKVDNLRRANKVLSQGESCFKRKNYSCAIAKSESALEFVPKHKSALKLKNKAQQAIDKLKSSIIIN</sequence>
<evidence type="ECO:0000313" key="1">
    <source>
        <dbReference type="EMBL" id="VAW68145.1"/>
    </source>
</evidence>
<dbReference type="InterPro" id="IPR011990">
    <property type="entry name" value="TPR-like_helical_dom_sf"/>
</dbReference>
<accession>A0A3B0XIH9</accession>
<feature type="non-terminal residue" evidence="1">
    <location>
        <position position="1"/>
    </location>
</feature>
<name>A0A3B0XIH9_9ZZZZ</name>
<gene>
    <name evidence="1" type="ORF">MNBD_GAMMA10-716</name>
</gene>
<protein>
    <submittedName>
        <fullName evidence="1">Uncharacterized protein</fullName>
    </submittedName>
</protein>